<proteinExistence type="predicted"/>
<dbReference type="InterPro" id="IPR011990">
    <property type="entry name" value="TPR-like_helical_dom_sf"/>
</dbReference>
<evidence type="ECO:0000256" key="1">
    <source>
        <dbReference type="PROSITE-ProRule" id="PRU00339"/>
    </source>
</evidence>
<evidence type="ECO:0000256" key="2">
    <source>
        <dbReference type="SAM" id="Phobius"/>
    </source>
</evidence>
<protein>
    <submittedName>
        <fullName evidence="3">Tetratricopeptide repeat family protein</fullName>
    </submittedName>
</protein>
<dbReference type="AlphaFoldDB" id="A0A0G0BJD9"/>
<dbReference type="EMBL" id="LBQB01000005">
    <property type="protein sequence ID" value="KKP69573.1"/>
    <property type="molecule type" value="Genomic_DNA"/>
</dbReference>
<comment type="caution">
    <text evidence="3">The sequence shown here is derived from an EMBL/GenBank/DDBJ whole genome shotgun (WGS) entry which is preliminary data.</text>
</comment>
<feature type="repeat" description="TPR" evidence="1">
    <location>
        <begin position="283"/>
        <end position="316"/>
    </location>
</feature>
<feature type="transmembrane region" description="Helical" evidence="2">
    <location>
        <begin position="7"/>
        <end position="28"/>
    </location>
</feature>
<dbReference type="PANTHER" id="PTHR12558">
    <property type="entry name" value="CELL DIVISION CYCLE 16,23,27"/>
    <property type="match status" value="1"/>
</dbReference>
<dbReference type="Proteomes" id="UP000034581">
    <property type="component" value="Unassembled WGS sequence"/>
</dbReference>
<dbReference type="PROSITE" id="PS50005">
    <property type="entry name" value="TPR"/>
    <property type="match status" value="2"/>
</dbReference>
<sequence length="464" mass="54169">MKLLTQFRIRIVVICIIFIALIPLSLYLSSQEKQKVYDKYLVQANEYYQEKYYNNALISYQKAIVTDSKKSDSYLKLAEIYILKNNLQNAELILKEGAKNVKDDDSIYLALGDLLSKQTRYDETLNAYLQIKNKEASTKIAITYYQLNQANQALTTLNELTENNYSEEYYYLKSLYFIFSDPQEALKILETGNFTNELSIKTSTLKTLLKNENSEYNKLLLSREIISQGFPSLATNTLQQITADNPQYRDAYLILGKAYFEVNSLNEAEIAWQKAIEIDPTSGETHFLLSQLYYAQNNFQNARIEAEKAFNLEPINYRFSSFLAKIYDKEQNCDLKIQTQEKTVNDLASWQDPQTLQENQIILINYYLNCNEITEAFSLAEKLNNSQNSLEKEKIIKDLYLWIKWLKEKDETLISLYQNYLQKFPNSASGHYHYGKILEEFGNLTESKKEIERAFELEELNNPI</sequence>
<organism evidence="3 4">
    <name type="scientific">candidate division CPR3 bacterium GW2011_GWF2_35_18</name>
    <dbReference type="NCBI Taxonomy" id="1618350"/>
    <lineage>
        <taxon>Bacteria</taxon>
        <taxon>Bacteria division CPR3</taxon>
    </lineage>
</organism>
<dbReference type="SMART" id="SM00028">
    <property type="entry name" value="TPR"/>
    <property type="match status" value="6"/>
</dbReference>
<evidence type="ECO:0000313" key="4">
    <source>
        <dbReference type="Proteomes" id="UP000034581"/>
    </source>
</evidence>
<keyword evidence="2" id="KW-1133">Transmembrane helix</keyword>
<accession>A0A0G0BJD9</accession>
<dbReference type="Pfam" id="PF13181">
    <property type="entry name" value="TPR_8"/>
    <property type="match status" value="2"/>
</dbReference>
<dbReference type="SUPFAM" id="SSF48452">
    <property type="entry name" value="TPR-like"/>
    <property type="match status" value="2"/>
</dbReference>
<dbReference type="PANTHER" id="PTHR12558:SF13">
    <property type="entry name" value="CELL DIVISION CYCLE PROTEIN 27 HOMOLOG"/>
    <property type="match status" value="1"/>
</dbReference>
<feature type="repeat" description="TPR" evidence="1">
    <location>
        <begin position="249"/>
        <end position="282"/>
    </location>
</feature>
<dbReference type="Gene3D" id="1.25.40.10">
    <property type="entry name" value="Tetratricopeptide repeat domain"/>
    <property type="match status" value="3"/>
</dbReference>
<dbReference type="Pfam" id="PF13174">
    <property type="entry name" value="TPR_6"/>
    <property type="match status" value="1"/>
</dbReference>
<gene>
    <name evidence="3" type="ORF">UR67_C0005G0062</name>
</gene>
<keyword evidence="2" id="KW-0812">Transmembrane</keyword>
<dbReference type="Pfam" id="PF13432">
    <property type="entry name" value="TPR_16"/>
    <property type="match status" value="1"/>
</dbReference>
<dbReference type="InterPro" id="IPR019734">
    <property type="entry name" value="TPR_rpt"/>
</dbReference>
<reference evidence="3 4" key="1">
    <citation type="journal article" date="2015" name="Nature">
        <title>rRNA introns, odd ribosomes, and small enigmatic genomes across a large radiation of phyla.</title>
        <authorList>
            <person name="Brown C.T."/>
            <person name="Hug L.A."/>
            <person name="Thomas B.C."/>
            <person name="Sharon I."/>
            <person name="Castelle C.J."/>
            <person name="Singh A."/>
            <person name="Wilkins M.J."/>
            <person name="Williams K.H."/>
            <person name="Banfield J.F."/>
        </authorList>
    </citation>
    <scope>NUCLEOTIDE SEQUENCE [LARGE SCALE GENOMIC DNA]</scope>
</reference>
<dbReference type="STRING" id="1618350.UR67_C0005G0062"/>
<evidence type="ECO:0000313" key="3">
    <source>
        <dbReference type="EMBL" id="KKP69573.1"/>
    </source>
</evidence>
<keyword evidence="2" id="KW-0472">Membrane</keyword>
<name>A0A0G0BJD9_UNCC3</name>
<keyword evidence="1" id="KW-0802">TPR repeat</keyword>